<gene>
    <name evidence="2" type="ORF">KUCA_T00002895001</name>
</gene>
<evidence type="ECO:0000256" key="1">
    <source>
        <dbReference type="SAM" id="MobiDB-lite"/>
    </source>
</evidence>
<feature type="compositionally biased region" description="Polar residues" evidence="1">
    <location>
        <begin position="69"/>
        <end position="79"/>
    </location>
</feature>
<organism evidence="2 3">
    <name type="scientific">Kuraishia capsulata CBS 1993</name>
    <dbReference type="NCBI Taxonomy" id="1382522"/>
    <lineage>
        <taxon>Eukaryota</taxon>
        <taxon>Fungi</taxon>
        <taxon>Dikarya</taxon>
        <taxon>Ascomycota</taxon>
        <taxon>Saccharomycotina</taxon>
        <taxon>Pichiomycetes</taxon>
        <taxon>Pichiales</taxon>
        <taxon>Pichiaceae</taxon>
        <taxon>Kuraishia</taxon>
    </lineage>
</organism>
<evidence type="ECO:0000313" key="2">
    <source>
        <dbReference type="EMBL" id="CDK26918.1"/>
    </source>
</evidence>
<sequence>MVPRSILSINTASRCWLPASRSRQFAVVSNPMSAHIYHKVQYDYQSTTPTVHNNGGQGTVESSTMTYVENASLSASSPEAQKHETFQPIVSSDSPVSGDEHQKV</sequence>
<accession>W6MLD1</accession>
<reference evidence="2" key="1">
    <citation type="submission" date="2013-12" db="EMBL/GenBank/DDBJ databases">
        <authorList>
            <person name="Genoscope - CEA"/>
        </authorList>
    </citation>
    <scope>NUCLEOTIDE SEQUENCE</scope>
    <source>
        <strain evidence="2">CBS 1993</strain>
    </source>
</reference>
<dbReference type="AlphaFoldDB" id="W6MLD1"/>
<dbReference type="GeneID" id="34520302"/>
<proteinExistence type="predicted"/>
<name>W6MLD1_9ASCO</name>
<feature type="region of interest" description="Disordered" evidence="1">
    <location>
        <begin position="69"/>
        <end position="104"/>
    </location>
</feature>
<dbReference type="HOGENOM" id="CLU_2250556_0_0_1"/>
<evidence type="ECO:0000313" key="3">
    <source>
        <dbReference type="Proteomes" id="UP000019384"/>
    </source>
</evidence>
<dbReference type="Proteomes" id="UP000019384">
    <property type="component" value="Unassembled WGS sequence"/>
</dbReference>
<reference evidence="2" key="2">
    <citation type="submission" date="2014-02" db="EMBL/GenBank/DDBJ databases">
        <title>Complete DNA sequence of /Kuraishia capsulata/ illustrates novel genomic features among budding yeasts (/Saccharomycotina/).</title>
        <authorList>
            <person name="Morales L."/>
            <person name="Noel B."/>
            <person name="Porcel B."/>
            <person name="Marcet-Houben M."/>
            <person name="Hullo M-F."/>
            <person name="Sacerdot C."/>
            <person name="Tekaia F."/>
            <person name="Leh-Louis V."/>
            <person name="Despons L."/>
            <person name="Khanna V."/>
            <person name="Aury J-M."/>
            <person name="Barbe V."/>
            <person name="Couloux A."/>
            <person name="Labadie K."/>
            <person name="Pelletier E."/>
            <person name="Souciet J-L."/>
            <person name="Boekhout T."/>
            <person name="Gabaldon T."/>
            <person name="Wincker P."/>
            <person name="Dujon B."/>
        </authorList>
    </citation>
    <scope>NUCLEOTIDE SEQUENCE</scope>
    <source>
        <strain evidence="2">CBS 1993</strain>
    </source>
</reference>
<dbReference type="RefSeq" id="XP_022458914.1">
    <property type="nucleotide sequence ID" value="XM_022603183.1"/>
</dbReference>
<keyword evidence="3" id="KW-1185">Reference proteome</keyword>
<dbReference type="EMBL" id="HG793127">
    <property type="protein sequence ID" value="CDK26918.1"/>
    <property type="molecule type" value="Genomic_DNA"/>
</dbReference>
<protein>
    <submittedName>
        <fullName evidence="2">Uncharacterized protein</fullName>
    </submittedName>
</protein>